<dbReference type="Gene3D" id="3.90.70.10">
    <property type="entry name" value="Cysteine proteinases"/>
    <property type="match status" value="1"/>
</dbReference>
<dbReference type="GO" id="GO:0004843">
    <property type="term" value="F:cysteine-type deubiquitinase activity"/>
    <property type="evidence" value="ECO:0007669"/>
    <property type="project" value="InterPro"/>
</dbReference>
<comment type="subcellular location">
    <subcellularLocation>
        <location evidence="1">Cytoplasm</location>
        <location evidence="1">Cytoskeleton</location>
        <location evidence="1">Microtubule organizing center</location>
        <location evidence="1">Centrosome</location>
    </subcellularLocation>
    <subcellularLocation>
        <location evidence="2">Cytoplasm</location>
        <location evidence="2">Perinuclear region</location>
    </subcellularLocation>
</comment>
<dbReference type="PROSITE" id="PS50235">
    <property type="entry name" value="USP_3"/>
    <property type="match status" value="1"/>
</dbReference>
<dbReference type="InterPro" id="IPR001607">
    <property type="entry name" value="Znf_UBP"/>
</dbReference>
<dbReference type="InterPro" id="IPR050185">
    <property type="entry name" value="Ub_carboxyl-term_hydrolase"/>
</dbReference>
<dbReference type="SUPFAM" id="SSF57850">
    <property type="entry name" value="RING/U-box"/>
    <property type="match status" value="1"/>
</dbReference>
<dbReference type="Pfam" id="PF02148">
    <property type="entry name" value="zf-UBP"/>
    <property type="match status" value="1"/>
</dbReference>
<evidence type="ECO:0000256" key="3">
    <source>
        <dbReference type="ARBA" id="ARBA00008269"/>
    </source>
</evidence>
<dbReference type="Pfam" id="PF00443">
    <property type="entry name" value="UCH"/>
    <property type="match status" value="1"/>
</dbReference>
<dbReference type="InterPro" id="IPR028889">
    <property type="entry name" value="USP"/>
</dbReference>
<dbReference type="InterPro" id="IPR018200">
    <property type="entry name" value="USP_CS"/>
</dbReference>
<keyword evidence="9" id="KW-0862">Zinc</keyword>
<gene>
    <name evidence="13" type="ORF">J8273_5872</name>
</gene>
<keyword evidence="6" id="KW-0479">Metal-binding</keyword>
<name>A0A8J6B093_9EUKA</name>
<dbReference type="AlphaFoldDB" id="A0A8J6B093"/>
<keyword evidence="4" id="KW-0963">Cytoplasm</keyword>
<dbReference type="PROSITE" id="PS00972">
    <property type="entry name" value="USP_1"/>
    <property type="match status" value="1"/>
</dbReference>
<comment type="caution">
    <text evidence="13">The sequence shown here is derived from an EMBL/GenBank/DDBJ whole genome shotgun (WGS) entry which is preliminary data.</text>
</comment>
<dbReference type="Proteomes" id="UP000717585">
    <property type="component" value="Unassembled WGS sequence"/>
</dbReference>
<dbReference type="SUPFAM" id="SSF54001">
    <property type="entry name" value="Cysteine proteinases"/>
    <property type="match status" value="1"/>
</dbReference>
<sequence>MASCEHIEATDQRLAELLVRFIARKKTDSAPSDPSLEPMICLTCGEQINDDQLRSMCHQHHDMKQHPIFIDTAARQFYCTVCKTSTEPGPTFQSMQLLSGGTPLAPTPVFAAPGQSRSALPSLGLVNVANTCYLNSTLQALSHTVPFSSFFLGFALQILTAPAPPLLGPPSARDTGLQAHLLRALTKLMVAMKHPPAADLGVVKPTEFTHLVQTVVPMFAGTQQHDAQEAFLLLMDNLRKAVVSVLGVDGLVAPVFEGTMATAKTCRQCGLRTSTDDPFLDLSLPFVQDQASLAAMLRAFSQGGVITATCEKCGVATKHALTVKLARAPPVLVFHLKRFKQTGAAVEKIADHVEFPLAGLDLSRLTARRPEPSPSGIKAMGLPIADSDVSDAELVPQPLESDHGEGDDRRVGAILGLDGRTLPVTPETVAHDATVYDCVGVVTHSGKIGYGHYIAYGRCGSEWHEYNDHETKLVAPSTVAGAEAYLLVYSARQTRRQQTARTAVAELLTQPADPKQGMAALPSEWLFRLTALPFAGPLAAASLHCPFHPSHVGRPEWWRHPPATRRTSGQYPPFTVISRSAADRLHALYGGERLPDFDGVMRCPECELARVRERERTTLCRYDQGQPECAAYAVPSTWLAGWVDFACKNGPRPSVIDMMPLVKRVRKGVEVEPGTDYRLLSAGAMRCLADWYGFKGKHVRIKDGETEVIDLGDIPAG</sequence>
<evidence type="ECO:0000256" key="5">
    <source>
        <dbReference type="ARBA" id="ARBA00022583"/>
    </source>
</evidence>
<dbReference type="GO" id="GO:0006897">
    <property type="term" value="P:endocytosis"/>
    <property type="evidence" value="ECO:0007669"/>
    <property type="project" value="UniProtKB-KW"/>
</dbReference>
<dbReference type="GO" id="GO:0048471">
    <property type="term" value="C:perinuclear region of cytoplasm"/>
    <property type="evidence" value="ECO:0007669"/>
    <property type="project" value="UniProtKB-SubCell"/>
</dbReference>
<dbReference type="GO" id="GO:0008270">
    <property type="term" value="F:zinc ion binding"/>
    <property type="evidence" value="ECO:0007669"/>
    <property type="project" value="UniProtKB-KW"/>
</dbReference>
<dbReference type="Gene3D" id="3.30.40.10">
    <property type="entry name" value="Zinc/RING finger domain, C3HC4 (zinc finger)"/>
    <property type="match status" value="1"/>
</dbReference>
<evidence type="ECO:0000256" key="9">
    <source>
        <dbReference type="ARBA" id="ARBA00022833"/>
    </source>
</evidence>
<dbReference type="EMBL" id="JAHDYR010000033">
    <property type="protein sequence ID" value="KAG9392733.1"/>
    <property type="molecule type" value="Genomic_DNA"/>
</dbReference>
<feature type="domain" description="USP" evidence="11">
    <location>
        <begin position="123"/>
        <end position="492"/>
    </location>
</feature>
<evidence type="ECO:0000259" key="11">
    <source>
        <dbReference type="PROSITE" id="PS50235"/>
    </source>
</evidence>
<dbReference type="PROSITE" id="PS51283">
    <property type="entry name" value="DUSP"/>
    <property type="match status" value="1"/>
</dbReference>
<evidence type="ECO:0000313" key="13">
    <source>
        <dbReference type="EMBL" id="KAG9392733.1"/>
    </source>
</evidence>
<evidence type="ECO:0000256" key="4">
    <source>
        <dbReference type="ARBA" id="ARBA00022490"/>
    </source>
</evidence>
<keyword evidence="13" id="KW-0378">Hydrolase</keyword>
<evidence type="ECO:0000313" key="14">
    <source>
        <dbReference type="Proteomes" id="UP000717585"/>
    </source>
</evidence>
<evidence type="ECO:0000256" key="6">
    <source>
        <dbReference type="ARBA" id="ARBA00022723"/>
    </source>
</evidence>
<dbReference type="GO" id="GO:0005813">
    <property type="term" value="C:centrosome"/>
    <property type="evidence" value="ECO:0007669"/>
    <property type="project" value="UniProtKB-SubCell"/>
</dbReference>
<reference evidence="13" key="1">
    <citation type="submission" date="2021-05" db="EMBL/GenBank/DDBJ databases">
        <title>A free-living protist that lacks canonical eukaryotic 1 DNA replication and segregation systems.</title>
        <authorList>
            <person name="Salas-Leiva D.E."/>
            <person name="Tromer E.C."/>
            <person name="Curtis B.A."/>
            <person name="Jerlstrom-Hultqvist J."/>
            <person name="Kolisko M."/>
            <person name="Yi Z."/>
            <person name="Salas-Leiva J.S."/>
            <person name="Gallot-Lavallee L."/>
            <person name="Kops G.J.P.L."/>
            <person name="Archibald J.M."/>
            <person name="Simpson A.G.B."/>
            <person name="Roger A.J."/>
        </authorList>
    </citation>
    <scope>NUCLEOTIDE SEQUENCE</scope>
    <source>
        <strain evidence="13">BICM</strain>
    </source>
</reference>
<dbReference type="InterPro" id="IPR001394">
    <property type="entry name" value="Peptidase_C19_UCH"/>
</dbReference>
<evidence type="ECO:0000259" key="12">
    <source>
        <dbReference type="PROSITE" id="PS51283"/>
    </source>
</evidence>
<dbReference type="GO" id="GO:0016579">
    <property type="term" value="P:protein deubiquitination"/>
    <property type="evidence" value="ECO:0007669"/>
    <property type="project" value="InterPro"/>
</dbReference>
<evidence type="ECO:0000256" key="2">
    <source>
        <dbReference type="ARBA" id="ARBA00004556"/>
    </source>
</evidence>
<dbReference type="PANTHER" id="PTHR21646">
    <property type="entry name" value="UBIQUITIN CARBOXYL-TERMINAL HYDROLASE"/>
    <property type="match status" value="1"/>
</dbReference>
<protein>
    <submittedName>
        <fullName evidence="13">Ubiquitin carboxyl-terminal hydrolase</fullName>
    </submittedName>
</protein>
<proteinExistence type="inferred from homology"/>
<dbReference type="InterPro" id="IPR006615">
    <property type="entry name" value="Pept_C19_DUSP"/>
</dbReference>
<keyword evidence="10" id="KW-0206">Cytoskeleton</keyword>
<keyword evidence="5" id="KW-0254">Endocytosis</keyword>
<keyword evidence="14" id="KW-1185">Reference proteome</keyword>
<evidence type="ECO:0000256" key="8">
    <source>
        <dbReference type="ARBA" id="ARBA00022771"/>
    </source>
</evidence>
<dbReference type="InterPro" id="IPR035927">
    <property type="entry name" value="DUSP-like_sf"/>
</dbReference>
<dbReference type="Gene3D" id="3.30.2230.10">
    <property type="entry name" value="DUSP-like"/>
    <property type="match status" value="1"/>
</dbReference>
<comment type="similarity">
    <text evidence="3">Belongs to the peptidase C19 family. USP20/USP33 subfamily.</text>
</comment>
<organism evidence="13 14">
    <name type="scientific">Carpediemonas membranifera</name>
    <dbReference type="NCBI Taxonomy" id="201153"/>
    <lineage>
        <taxon>Eukaryota</taxon>
        <taxon>Metamonada</taxon>
        <taxon>Carpediemonas-like organisms</taxon>
        <taxon>Carpediemonas</taxon>
    </lineage>
</organism>
<evidence type="ECO:0000256" key="10">
    <source>
        <dbReference type="ARBA" id="ARBA00023212"/>
    </source>
</evidence>
<evidence type="ECO:0000256" key="1">
    <source>
        <dbReference type="ARBA" id="ARBA00004300"/>
    </source>
</evidence>
<dbReference type="OrthoDB" id="420187at2759"/>
<evidence type="ECO:0000256" key="7">
    <source>
        <dbReference type="ARBA" id="ARBA00022737"/>
    </source>
</evidence>
<keyword evidence="7" id="KW-0677">Repeat</keyword>
<accession>A0A8J6B093</accession>
<keyword evidence="8" id="KW-0863">Zinc-finger</keyword>
<dbReference type="InterPro" id="IPR013083">
    <property type="entry name" value="Znf_RING/FYVE/PHD"/>
</dbReference>
<dbReference type="SUPFAM" id="SSF143791">
    <property type="entry name" value="DUSP-like"/>
    <property type="match status" value="1"/>
</dbReference>
<feature type="domain" description="DUSP" evidence="12">
    <location>
        <begin position="610"/>
        <end position="705"/>
    </location>
</feature>
<dbReference type="InterPro" id="IPR038765">
    <property type="entry name" value="Papain-like_cys_pep_sf"/>
</dbReference>